<dbReference type="AlphaFoldDB" id="A0A7H0GVP3"/>
<proteinExistence type="predicted"/>
<reference evidence="1 2" key="1">
    <citation type="submission" date="2020-08" db="EMBL/GenBank/DDBJ databases">
        <title>Genome sequence of Hymenobacter qilianensis JCM 19763T.</title>
        <authorList>
            <person name="Hyun D.-W."/>
            <person name="Bae J.-W."/>
        </authorList>
    </citation>
    <scope>NUCLEOTIDE SEQUENCE [LARGE SCALE GENOMIC DNA]</scope>
    <source>
        <strain evidence="1 2">JCM 19763</strain>
    </source>
</reference>
<evidence type="ECO:0000313" key="1">
    <source>
        <dbReference type="EMBL" id="QNP52359.1"/>
    </source>
</evidence>
<protein>
    <recommendedName>
        <fullName evidence="3">STAS/SEC14 domain-containing protein</fullName>
    </recommendedName>
</protein>
<sequence length="136" mass="15803">MPLTIHSLYYENAVGRLFEHADAYAVVQYKPGNRQFSDFKTFLIHVGNLLTRRGWTHILTDQRAMSPFTDEERALINQEWIHNEERKTIAAVLLPDDVFARLSSTQILHDAREGSLFYHVFQDEVAAATWLRQTRG</sequence>
<dbReference type="KEGG" id="hqi:H9L05_00690"/>
<keyword evidence="2" id="KW-1185">Reference proteome</keyword>
<dbReference type="RefSeq" id="WP_187732616.1">
    <property type="nucleotide sequence ID" value="NZ_BMFN01000002.1"/>
</dbReference>
<accession>A0A7H0GVP3</accession>
<gene>
    <name evidence="1" type="ORF">H9L05_00690</name>
</gene>
<dbReference type="Proteomes" id="UP000516093">
    <property type="component" value="Chromosome"/>
</dbReference>
<dbReference type="EMBL" id="CP060784">
    <property type="protein sequence ID" value="QNP52359.1"/>
    <property type="molecule type" value="Genomic_DNA"/>
</dbReference>
<evidence type="ECO:0000313" key="2">
    <source>
        <dbReference type="Proteomes" id="UP000516093"/>
    </source>
</evidence>
<name>A0A7H0GVP3_9BACT</name>
<evidence type="ECO:0008006" key="3">
    <source>
        <dbReference type="Google" id="ProtNLM"/>
    </source>
</evidence>
<organism evidence="1 2">
    <name type="scientific">Hymenobacter qilianensis</name>
    <dbReference type="NCBI Taxonomy" id="1385715"/>
    <lineage>
        <taxon>Bacteria</taxon>
        <taxon>Pseudomonadati</taxon>
        <taxon>Bacteroidota</taxon>
        <taxon>Cytophagia</taxon>
        <taxon>Cytophagales</taxon>
        <taxon>Hymenobacteraceae</taxon>
        <taxon>Hymenobacter</taxon>
    </lineage>
</organism>